<name>E0W1F8_PEDHC</name>
<dbReference type="RefSeq" id="XP_002432202.1">
    <property type="nucleotide sequence ID" value="XM_002432157.1"/>
</dbReference>
<protein>
    <recommendedName>
        <fullName evidence="2">TGF-beta propeptide domain-containing protein</fullName>
    </recommendedName>
</protein>
<dbReference type="eggNOG" id="ENOG502SAYS">
    <property type="taxonomic scope" value="Eukaryota"/>
</dbReference>
<feature type="region of interest" description="Disordered" evidence="1">
    <location>
        <begin position="116"/>
        <end position="137"/>
    </location>
</feature>
<dbReference type="CTD" id="8239539"/>
<sequence length="288" mass="33837">MRLRSIINQVLSFRGGSPKTNETIPDIKHYNALREIYEKNMKKIKNEDWTASYTEKVQSFYPSCDVPRNTDEDVWFDPYSMNLLFDLVYPNPPEDSTIMIVSAKLRLYKLPQENFSLPNSESPNTKTKIDKNHGNLGVLPGDEDKQIRVSVYWYTRSLRRHRGNQMLSAFSPKWAEFNIRAAVRTWKDSGRNFGLVVTVEDEDGILLPAEQYIQSMNLFQNVPIGLRRQINHNILFSLVQKKNQTGFDEKEINKKLNGETFKLTQTNVEKYEDDEKEMPRIRHNRKQW</sequence>
<organism>
    <name type="scientific">Pediculus humanus subsp. corporis</name>
    <name type="common">Body louse</name>
    <dbReference type="NCBI Taxonomy" id="121224"/>
    <lineage>
        <taxon>Eukaryota</taxon>
        <taxon>Metazoa</taxon>
        <taxon>Ecdysozoa</taxon>
        <taxon>Arthropoda</taxon>
        <taxon>Hexapoda</taxon>
        <taxon>Insecta</taxon>
        <taxon>Pterygota</taxon>
        <taxon>Neoptera</taxon>
        <taxon>Paraneoptera</taxon>
        <taxon>Psocodea</taxon>
        <taxon>Troctomorpha</taxon>
        <taxon>Phthiraptera</taxon>
        <taxon>Anoplura</taxon>
        <taxon>Pediculidae</taxon>
        <taxon>Pediculus</taxon>
    </lineage>
</organism>
<dbReference type="Proteomes" id="UP000009046">
    <property type="component" value="Unassembled WGS sequence"/>
</dbReference>
<dbReference type="KEGG" id="phu:Phum_PHUM576660"/>
<evidence type="ECO:0000259" key="2">
    <source>
        <dbReference type="Pfam" id="PF00688"/>
    </source>
</evidence>
<dbReference type="EnsemblMetazoa" id="PHUM576660-RA">
    <property type="protein sequence ID" value="PHUM576660-PA"/>
    <property type="gene ID" value="PHUM576660"/>
</dbReference>
<evidence type="ECO:0000313" key="5">
    <source>
        <dbReference type="Proteomes" id="UP000009046"/>
    </source>
</evidence>
<evidence type="ECO:0000313" key="4">
    <source>
        <dbReference type="EnsemblMetazoa" id="PHUM576660-PA"/>
    </source>
</evidence>
<dbReference type="Pfam" id="PF00688">
    <property type="entry name" value="TGFb_propeptide"/>
    <property type="match status" value="1"/>
</dbReference>
<evidence type="ECO:0000256" key="1">
    <source>
        <dbReference type="SAM" id="MobiDB-lite"/>
    </source>
</evidence>
<dbReference type="EMBL" id="DS235870">
    <property type="protein sequence ID" value="EEB19464.1"/>
    <property type="molecule type" value="Genomic_DNA"/>
</dbReference>
<dbReference type="InterPro" id="IPR001111">
    <property type="entry name" value="TGF-b_propeptide"/>
</dbReference>
<feature type="compositionally biased region" description="Polar residues" evidence="1">
    <location>
        <begin position="116"/>
        <end position="126"/>
    </location>
</feature>
<dbReference type="EMBL" id="AAZO01007016">
    <property type="status" value="NOT_ANNOTATED_CDS"/>
    <property type="molecule type" value="Genomic_DNA"/>
</dbReference>
<gene>
    <name evidence="4" type="primary">8239539</name>
    <name evidence="3" type="ORF">Phum_PHUM576660</name>
</gene>
<dbReference type="VEuPathDB" id="VectorBase:PHUM576660"/>
<reference evidence="3" key="2">
    <citation type="submission" date="2007-04" db="EMBL/GenBank/DDBJ databases">
        <title>The genome of the human body louse.</title>
        <authorList>
            <consortium name="The Human Body Louse Genome Consortium"/>
            <person name="Kirkness E."/>
            <person name="Walenz B."/>
            <person name="Hass B."/>
            <person name="Bruggner R."/>
            <person name="Strausberg R."/>
        </authorList>
    </citation>
    <scope>NUCLEOTIDE SEQUENCE</scope>
    <source>
        <strain evidence="3">USDA</strain>
    </source>
</reference>
<dbReference type="GeneID" id="8239539"/>
<feature type="domain" description="TGF-beta propeptide" evidence="2">
    <location>
        <begin position="41"/>
        <end position="202"/>
    </location>
</feature>
<keyword evidence="5" id="KW-1185">Reference proteome</keyword>
<accession>E0W1F8</accession>
<dbReference type="HOGENOM" id="CLU_967425_0_0_1"/>
<reference evidence="3" key="1">
    <citation type="submission" date="2007-04" db="EMBL/GenBank/DDBJ databases">
        <title>Annotation of Pediculus humanus corporis strain USDA.</title>
        <authorList>
            <person name="Kirkness E."/>
            <person name="Hannick L."/>
            <person name="Hass B."/>
            <person name="Bruggner R."/>
            <person name="Lawson D."/>
            <person name="Bidwell S."/>
            <person name="Joardar V."/>
            <person name="Caler E."/>
            <person name="Walenz B."/>
            <person name="Inman J."/>
            <person name="Schobel S."/>
            <person name="Galinsky K."/>
            <person name="Amedeo P."/>
            <person name="Strausberg R."/>
        </authorList>
    </citation>
    <scope>NUCLEOTIDE SEQUENCE</scope>
    <source>
        <strain evidence="3">USDA</strain>
    </source>
</reference>
<dbReference type="InParanoid" id="E0W1F8"/>
<dbReference type="AlphaFoldDB" id="E0W1F8"/>
<proteinExistence type="predicted"/>
<reference evidence="4" key="3">
    <citation type="submission" date="2021-02" db="UniProtKB">
        <authorList>
            <consortium name="EnsemblMetazoa"/>
        </authorList>
    </citation>
    <scope>IDENTIFICATION</scope>
    <source>
        <strain evidence="4">USDA</strain>
    </source>
</reference>
<dbReference type="Gene3D" id="2.60.120.970">
    <property type="match status" value="1"/>
</dbReference>
<dbReference type="OrthoDB" id="6287506at2759"/>
<evidence type="ECO:0000313" key="3">
    <source>
        <dbReference type="EMBL" id="EEB19464.1"/>
    </source>
</evidence>